<dbReference type="EnsemblBacteria" id="ADF61145">
    <property type="protein sequence ID" value="ADF61145"/>
    <property type="gene ID" value="ECL_01586"/>
</dbReference>
<dbReference type="KEGG" id="enc:ECL_01586"/>
<reference evidence="1 2" key="1">
    <citation type="journal article" date="2010" name="J. Bacteriol.">
        <title>Complete genome sequence of Enterobacter cloacae subsp. cloacae type strain ATCC 13047.</title>
        <authorList>
            <person name="Ren Y."/>
            <person name="Ren Y."/>
            <person name="Zhou Z."/>
            <person name="Guo X."/>
            <person name="Li Y."/>
            <person name="Feng L."/>
            <person name="Wang L."/>
        </authorList>
    </citation>
    <scope>NUCLEOTIDE SEQUENCE [LARGE SCALE GENOMIC DNA]</scope>
    <source>
        <strain evidence="2">ATCC 13047 / DSM 30054 / NBRC 13535 / NCTC 10005 / WDCM 00083 / NCDC 279-56</strain>
    </source>
</reference>
<name>A0A0H3CHM4_ENTCC</name>
<dbReference type="STRING" id="716541.ECL_01586"/>
<dbReference type="AlphaFoldDB" id="A0A0H3CHM4"/>
<evidence type="ECO:0000313" key="2">
    <source>
        <dbReference type="Proteomes" id="UP000002363"/>
    </source>
</evidence>
<keyword evidence="2" id="KW-1185">Reference proteome</keyword>
<dbReference type="Proteomes" id="UP000002363">
    <property type="component" value="Chromosome"/>
</dbReference>
<dbReference type="EMBL" id="CP001918">
    <property type="protein sequence ID" value="ADF61145.1"/>
    <property type="molecule type" value="Genomic_DNA"/>
</dbReference>
<protein>
    <submittedName>
        <fullName evidence="1">Uncharacterized protein</fullName>
    </submittedName>
</protein>
<dbReference type="HOGENOM" id="CLU_3007046_0_0_6"/>
<evidence type="ECO:0000313" key="1">
    <source>
        <dbReference type="EMBL" id="ADF61145.1"/>
    </source>
</evidence>
<sequence>MQSLFCHPVIVIILGAFDLNMQGLSKTTRYASYPRSKTNHASRFFFWIATDNDHFL</sequence>
<organism evidence="1 2">
    <name type="scientific">Enterobacter cloacae subsp. cloacae (strain ATCC 13047 / DSM 30054 / NBRC 13535 / NCTC 10005 / WDCM 00083 / NCDC 279-56)</name>
    <dbReference type="NCBI Taxonomy" id="716541"/>
    <lineage>
        <taxon>Bacteria</taxon>
        <taxon>Pseudomonadati</taxon>
        <taxon>Pseudomonadota</taxon>
        <taxon>Gammaproteobacteria</taxon>
        <taxon>Enterobacterales</taxon>
        <taxon>Enterobacteriaceae</taxon>
        <taxon>Enterobacter</taxon>
        <taxon>Enterobacter cloacae complex</taxon>
    </lineage>
</organism>
<accession>A0A0H3CHM4</accession>
<gene>
    <name evidence="1" type="ordered locus">ECL_01586</name>
</gene>
<proteinExistence type="predicted"/>